<proteinExistence type="predicted"/>
<keyword evidence="3" id="KW-1185">Reference proteome</keyword>
<organism evidence="2 3">
    <name type="scientific">Parvularcula maris</name>
    <dbReference type="NCBI Taxonomy" id="2965077"/>
    <lineage>
        <taxon>Bacteria</taxon>
        <taxon>Pseudomonadati</taxon>
        <taxon>Pseudomonadota</taxon>
        <taxon>Alphaproteobacteria</taxon>
        <taxon>Parvularculales</taxon>
        <taxon>Parvularculaceae</taxon>
        <taxon>Parvularcula</taxon>
    </lineage>
</organism>
<feature type="region of interest" description="Disordered" evidence="1">
    <location>
        <begin position="226"/>
        <end position="258"/>
    </location>
</feature>
<dbReference type="AlphaFoldDB" id="A0A9X2L914"/>
<accession>A0A9X2L914</accession>
<dbReference type="InterPro" id="IPR008551">
    <property type="entry name" value="TANGO2"/>
</dbReference>
<comment type="caution">
    <text evidence="2">The sequence shown here is derived from an EMBL/GenBank/DDBJ whole genome shotgun (WGS) entry which is preliminary data.</text>
</comment>
<gene>
    <name evidence="2" type="ORF">NOG11_03595</name>
</gene>
<evidence type="ECO:0000256" key="1">
    <source>
        <dbReference type="SAM" id="MobiDB-lite"/>
    </source>
</evidence>
<reference evidence="2" key="1">
    <citation type="submission" date="2022-07" db="EMBL/GenBank/DDBJ databases">
        <title>Parvularcula maris sp. nov., an algicidal bacterium isolated from seawater.</title>
        <authorList>
            <person name="Li F."/>
        </authorList>
    </citation>
    <scope>NUCLEOTIDE SEQUENCE</scope>
    <source>
        <strain evidence="2">BGMRC 0090</strain>
    </source>
</reference>
<sequence>MCTVTAFRAPRGWIVTMNRDERRSRGPEIPPFEWEGRGFVAPRDSDAGGTWIGLRRDGVWAALLNGYGSGFDGCVKEPLQTRGRLVPAVLRESDPVGALRRLNLSHTQSFRVLIGTSAGLENWFWDGRSLEKADLHQDQWTLITSSSYEQEAVRQARLAMFRRWLDEGAETDPFGRPLYHLSSYGMDPVEAVLMSRDVSHTKSCIQLDTAADNPVVRHWDAAPFTKKPSTEVKGSPVTARVGRRGLSPSPEPRSCRYP</sequence>
<protein>
    <submittedName>
        <fullName evidence="2">NRDE family protein</fullName>
    </submittedName>
</protein>
<evidence type="ECO:0000313" key="3">
    <source>
        <dbReference type="Proteomes" id="UP001142610"/>
    </source>
</evidence>
<dbReference type="EMBL" id="JANIBC010000002">
    <property type="protein sequence ID" value="MCQ8184462.1"/>
    <property type="molecule type" value="Genomic_DNA"/>
</dbReference>
<dbReference type="Pfam" id="PF05742">
    <property type="entry name" value="TANGO2"/>
    <property type="match status" value="1"/>
</dbReference>
<dbReference type="RefSeq" id="WP_256618279.1">
    <property type="nucleotide sequence ID" value="NZ_JANIBC010000002.1"/>
</dbReference>
<dbReference type="Proteomes" id="UP001142610">
    <property type="component" value="Unassembled WGS sequence"/>
</dbReference>
<name>A0A9X2L914_9PROT</name>
<evidence type="ECO:0000313" key="2">
    <source>
        <dbReference type="EMBL" id="MCQ8184462.1"/>
    </source>
</evidence>